<name>A0A2T5YDS5_9BACT</name>
<sequence>MKLSIEVKINNEQLVSIIKQMLTASGGVFTEEIQKLIDNDLKQSPDKYDSYEEIEADELWLEGLPLDPFYYEIQPGDMLMYGNLCIPFCELYLYAHCEITRVVFSTAHWFYKHIKTKEIFHVEAHYDTYHGLEASTVKKATYQDIELIALGCTPDVVGYNKASRKHRIPLIFE</sequence>
<accession>A0A2T5YDS5</accession>
<reference evidence="1 2" key="1">
    <citation type="submission" date="2018-04" db="EMBL/GenBank/DDBJ databases">
        <title>Genomic Encyclopedia of Archaeal and Bacterial Type Strains, Phase II (KMG-II): from individual species to whole genera.</title>
        <authorList>
            <person name="Goeker M."/>
        </authorList>
    </citation>
    <scope>NUCLEOTIDE SEQUENCE [LARGE SCALE GENOMIC DNA]</scope>
    <source>
        <strain evidence="1 2">DSM 100162</strain>
    </source>
</reference>
<dbReference type="RefSeq" id="WP_108213217.1">
    <property type="nucleotide sequence ID" value="NZ_QBKI01000010.1"/>
</dbReference>
<protein>
    <submittedName>
        <fullName evidence="1">Uncharacterized protein</fullName>
    </submittedName>
</protein>
<evidence type="ECO:0000313" key="1">
    <source>
        <dbReference type="EMBL" id="PTX14699.1"/>
    </source>
</evidence>
<keyword evidence="2" id="KW-1185">Reference proteome</keyword>
<comment type="caution">
    <text evidence="1">The sequence shown here is derived from an EMBL/GenBank/DDBJ whole genome shotgun (WGS) entry which is preliminary data.</text>
</comment>
<organism evidence="1 2">
    <name type="scientific">Pontibacter mucosus</name>
    <dbReference type="NCBI Taxonomy" id="1649266"/>
    <lineage>
        <taxon>Bacteria</taxon>
        <taxon>Pseudomonadati</taxon>
        <taxon>Bacteroidota</taxon>
        <taxon>Cytophagia</taxon>
        <taxon>Cytophagales</taxon>
        <taxon>Hymenobacteraceae</taxon>
        <taxon>Pontibacter</taxon>
    </lineage>
</organism>
<proteinExistence type="predicted"/>
<evidence type="ECO:0000313" key="2">
    <source>
        <dbReference type="Proteomes" id="UP000244225"/>
    </source>
</evidence>
<dbReference type="EMBL" id="QBKI01000010">
    <property type="protein sequence ID" value="PTX14699.1"/>
    <property type="molecule type" value="Genomic_DNA"/>
</dbReference>
<dbReference type="Proteomes" id="UP000244225">
    <property type="component" value="Unassembled WGS sequence"/>
</dbReference>
<dbReference type="OrthoDB" id="9853840at2"/>
<dbReference type="AlphaFoldDB" id="A0A2T5YDS5"/>
<gene>
    <name evidence="1" type="ORF">C8N40_110128</name>
</gene>